<evidence type="ECO:0000313" key="2">
    <source>
        <dbReference type="EMBL" id="MCE4536303.1"/>
    </source>
</evidence>
<dbReference type="RefSeq" id="WP_233389449.1">
    <property type="nucleotide sequence ID" value="NZ_JAJTWT010000001.1"/>
</dbReference>
<protein>
    <submittedName>
        <fullName evidence="2">Uncharacterized protein</fullName>
    </submittedName>
</protein>
<dbReference type="Proteomes" id="UP001201463">
    <property type="component" value="Unassembled WGS sequence"/>
</dbReference>
<feature type="region of interest" description="Disordered" evidence="1">
    <location>
        <begin position="104"/>
        <end position="178"/>
    </location>
</feature>
<sequence length="178" mass="17950">MARSSLLGIDPAPTEAEGRGKARLGPSDTTDSGSDLVGLDDQDDDADPGLPVDVALRDDQVAPLPLGETLAESEGGASGVRDGADIGVDRVFTPGGLEVEADAALAAVGEAPLDEASGDEADAEEEEQDAADEESEFDENDTGPARRPRRDAPGTAPGEASEAVPGGPDPAGHRPGRS</sequence>
<reference evidence="2 3" key="1">
    <citation type="submission" date="2021-12" db="EMBL/GenBank/DDBJ databases">
        <title>Genome seq of p7.</title>
        <authorList>
            <person name="Seo T."/>
        </authorList>
    </citation>
    <scope>NUCLEOTIDE SEQUENCE [LARGE SCALE GENOMIC DNA]</scope>
    <source>
        <strain evidence="2 3">P7</strain>
    </source>
</reference>
<accession>A0ABS8X9L5</accession>
<comment type="caution">
    <text evidence="2">The sequence shown here is derived from an EMBL/GenBank/DDBJ whole genome shotgun (WGS) entry which is preliminary data.</text>
</comment>
<keyword evidence="3" id="KW-1185">Reference proteome</keyword>
<feature type="region of interest" description="Disordered" evidence="1">
    <location>
        <begin position="1"/>
        <end position="87"/>
    </location>
</feature>
<gene>
    <name evidence="2" type="ORF">LXT12_03420</name>
</gene>
<feature type="compositionally biased region" description="Acidic residues" evidence="1">
    <location>
        <begin position="38"/>
        <end position="47"/>
    </location>
</feature>
<evidence type="ECO:0000256" key="1">
    <source>
        <dbReference type="SAM" id="MobiDB-lite"/>
    </source>
</evidence>
<evidence type="ECO:0000313" key="3">
    <source>
        <dbReference type="Proteomes" id="UP001201463"/>
    </source>
</evidence>
<proteinExistence type="predicted"/>
<name>A0ABS8X9L5_9BURK</name>
<feature type="compositionally biased region" description="Acidic residues" evidence="1">
    <location>
        <begin position="112"/>
        <end position="141"/>
    </location>
</feature>
<organism evidence="2 3">
    <name type="scientific">Pelomonas caseinilytica</name>
    <dbReference type="NCBI Taxonomy" id="2906763"/>
    <lineage>
        <taxon>Bacteria</taxon>
        <taxon>Pseudomonadati</taxon>
        <taxon>Pseudomonadota</taxon>
        <taxon>Betaproteobacteria</taxon>
        <taxon>Burkholderiales</taxon>
        <taxon>Sphaerotilaceae</taxon>
        <taxon>Roseateles</taxon>
    </lineage>
</organism>
<dbReference type="EMBL" id="JAJTWT010000001">
    <property type="protein sequence ID" value="MCE4536303.1"/>
    <property type="molecule type" value="Genomic_DNA"/>
</dbReference>